<protein>
    <submittedName>
        <fullName evidence="1">Uncharacterized protein</fullName>
    </submittedName>
</protein>
<dbReference type="AlphaFoldDB" id="A0A3S5B9P7"/>
<dbReference type="Proteomes" id="UP000784294">
    <property type="component" value="Unassembled WGS sequence"/>
</dbReference>
<comment type="caution">
    <text evidence="1">The sequence shown here is derived from an EMBL/GenBank/DDBJ whole genome shotgun (WGS) entry which is preliminary data.</text>
</comment>
<sequence length="81" mass="8559">MKERFVLASNRIAGASGVNVGVGASTVSGAAHTYTVNGNYCHTDFQLPNALNSLTVSNGVTLRNLPVHQVCLYFSVFGKTN</sequence>
<name>A0A3S5B9P7_9PLAT</name>
<evidence type="ECO:0000313" key="2">
    <source>
        <dbReference type="Proteomes" id="UP000784294"/>
    </source>
</evidence>
<dbReference type="EMBL" id="CAAALY010288224">
    <property type="protein sequence ID" value="VEL44022.1"/>
    <property type="molecule type" value="Genomic_DNA"/>
</dbReference>
<organism evidence="1 2">
    <name type="scientific">Protopolystoma xenopodis</name>
    <dbReference type="NCBI Taxonomy" id="117903"/>
    <lineage>
        <taxon>Eukaryota</taxon>
        <taxon>Metazoa</taxon>
        <taxon>Spiralia</taxon>
        <taxon>Lophotrochozoa</taxon>
        <taxon>Platyhelminthes</taxon>
        <taxon>Monogenea</taxon>
        <taxon>Polyopisthocotylea</taxon>
        <taxon>Polystomatidea</taxon>
        <taxon>Polystomatidae</taxon>
        <taxon>Protopolystoma</taxon>
    </lineage>
</organism>
<reference evidence="1" key="1">
    <citation type="submission" date="2018-11" db="EMBL/GenBank/DDBJ databases">
        <authorList>
            <consortium name="Pathogen Informatics"/>
        </authorList>
    </citation>
    <scope>NUCLEOTIDE SEQUENCE</scope>
</reference>
<evidence type="ECO:0000313" key="1">
    <source>
        <dbReference type="EMBL" id="VEL44022.1"/>
    </source>
</evidence>
<gene>
    <name evidence="1" type="ORF">PXEA_LOCUS37462</name>
</gene>
<keyword evidence="2" id="KW-1185">Reference proteome</keyword>
<proteinExistence type="predicted"/>
<accession>A0A3S5B9P7</accession>